<evidence type="ECO:0000313" key="1">
    <source>
        <dbReference type="EMBL" id="SHE79791.1"/>
    </source>
</evidence>
<evidence type="ECO:0000313" key="2">
    <source>
        <dbReference type="Proteomes" id="UP000184509"/>
    </source>
</evidence>
<reference evidence="1 2" key="1">
    <citation type="submission" date="2016-11" db="EMBL/GenBank/DDBJ databases">
        <authorList>
            <person name="Jaros S."/>
            <person name="Januszkiewicz K."/>
            <person name="Wedrychowicz H."/>
        </authorList>
    </citation>
    <scope>NUCLEOTIDE SEQUENCE [LARGE SCALE GENOMIC DNA]</scope>
    <source>
        <strain evidence="1 2">DSM 26991</strain>
    </source>
</reference>
<organism evidence="1 2">
    <name type="scientific">Bacteroides luti</name>
    <dbReference type="NCBI Taxonomy" id="1297750"/>
    <lineage>
        <taxon>Bacteria</taxon>
        <taxon>Pseudomonadati</taxon>
        <taxon>Bacteroidota</taxon>
        <taxon>Bacteroidia</taxon>
        <taxon>Bacteroidales</taxon>
        <taxon>Bacteroidaceae</taxon>
        <taxon>Bacteroides</taxon>
    </lineage>
</organism>
<dbReference type="Proteomes" id="UP000184509">
    <property type="component" value="Unassembled WGS sequence"/>
</dbReference>
<protein>
    <submittedName>
        <fullName evidence="1">Uncharacterized protein</fullName>
    </submittedName>
</protein>
<name>A0A1M4WES3_9BACE</name>
<proteinExistence type="predicted"/>
<gene>
    <name evidence="1" type="ORF">SAMN05444405_10368</name>
</gene>
<dbReference type="RefSeq" id="WP_073399326.1">
    <property type="nucleotide sequence ID" value="NZ_FQTV01000003.1"/>
</dbReference>
<accession>A0A1M4WES3</accession>
<keyword evidence="2" id="KW-1185">Reference proteome</keyword>
<dbReference type="AlphaFoldDB" id="A0A1M4WES3"/>
<sequence>MNKRSKKKKRLNAKQFHEKITKARKYLEKEFGCITWHGTNDRFGEIIAELIHSGLITHDKGTDSYHFGLIIACILNVKRANGKKENLKHTAIHEGIKKGKANLNYENKRVRK</sequence>
<dbReference type="EMBL" id="FQTV01000003">
    <property type="protein sequence ID" value="SHE79791.1"/>
    <property type="molecule type" value="Genomic_DNA"/>
</dbReference>